<feature type="transmembrane region" description="Helical" evidence="7">
    <location>
        <begin position="12"/>
        <end position="36"/>
    </location>
</feature>
<sequence length="296" mass="33445">MFKNTDRLAYYLMILPGLVFLFAFTFVPLFYSVIAFQRFNPALGITGSPWVGLDNILFMFTLRDARQVFFNTVFIASMKIVFMLLTAVLFALLLNEVRVLIIRRSIQTMVYLPHFLSWVILAGILRTILARDGMVNNLLGFFGLGSIYFLGQPNLFPWVIIFSDVWKEFGFEAIVFLAALTAIDPTLYEVAELDGANRFQKMWYISLPGIAPVIVLVGSLSIGNILNAGFDQIFNLYSPIVYSTGDIIDTYVYRIGLIQGQYSLGTAVGLFKTVVALILIGISYWIAGRYANYRIF</sequence>
<evidence type="ECO:0000256" key="1">
    <source>
        <dbReference type="ARBA" id="ARBA00004651"/>
    </source>
</evidence>
<reference evidence="9" key="1">
    <citation type="journal article" date="2020" name="mSystems">
        <title>Genome- and Community-Level Interaction Insights into Carbon Utilization and Element Cycling Functions of Hydrothermarchaeota in Hydrothermal Sediment.</title>
        <authorList>
            <person name="Zhou Z."/>
            <person name="Liu Y."/>
            <person name="Xu W."/>
            <person name="Pan J."/>
            <person name="Luo Z.H."/>
            <person name="Li M."/>
        </authorList>
    </citation>
    <scope>NUCLEOTIDE SEQUENCE [LARGE SCALE GENOMIC DNA]</scope>
    <source>
        <strain evidence="9">SpSt-289</strain>
    </source>
</reference>
<proteinExistence type="inferred from homology"/>
<dbReference type="AlphaFoldDB" id="A0A7C1JJ30"/>
<keyword evidence="5 7" id="KW-1133">Transmembrane helix</keyword>
<dbReference type="GO" id="GO:0005886">
    <property type="term" value="C:plasma membrane"/>
    <property type="evidence" value="ECO:0007669"/>
    <property type="project" value="UniProtKB-SubCell"/>
</dbReference>
<dbReference type="Gene3D" id="1.10.3720.10">
    <property type="entry name" value="MetI-like"/>
    <property type="match status" value="1"/>
</dbReference>
<accession>A0A7C1JJ30</accession>
<feature type="transmembrane region" description="Helical" evidence="7">
    <location>
        <begin position="203"/>
        <end position="226"/>
    </location>
</feature>
<dbReference type="EMBL" id="DSMG01000053">
    <property type="protein sequence ID" value="HDX30786.1"/>
    <property type="molecule type" value="Genomic_DNA"/>
</dbReference>
<evidence type="ECO:0000256" key="3">
    <source>
        <dbReference type="ARBA" id="ARBA00022475"/>
    </source>
</evidence>
<evidence type="ECO:0000256" key="5">
    <source>
        <dbReference type="ARBA" id="ARBA00022989"/>
    </source>
</evidence>
<comment type="subcellular location">
    <subcellularLocation>
        <location evidence="1 7">Cell membrane</location>
        <topology evidence="1 7">Multi-pass membrane protein</topology>
    </subcellularLocation>
</comment>
<dbReference type="PANTHER" id="PTHR43227:SF11">
    <property type="entry name" value="BLL4140 PROTEIN"/>
    <property type="match status" value="1"/>
</dbReference>
<evidence type="ECO:0000259" key="8">
    <source>
        <dbReference type="PROSITE" id="PS50928"/>
    </source>
</evidence>
<keyword evidence="3" id="KW-1003">Cell membrane</keyword>
<dbReference type="InterPro" id="IPR000515">
    <property type="entry name" value="MetI-like"/>
</dbReference>
<keyword evidence="4 7" id="KW-0812">Transmembrane</keyword>
<keyword evidence="2 7" id="KW-0813">Transport</keyword>
<comment type="similarity">
    <text evidence="7">Belongs to the binding-protein-dependent transport system permease family.</text>
</comment>
<evidence type="ECO:0000256" key="2">
    <source>
        <dbReference type="ARBA" id="ARBA00022448"/>
    </source>
</evidence>
<keyword evidence="6 7" id="KW-0472">Membrane</keyword>
<gene>
    <name evidence="9" type="ORF">ENQ20_04755</name>
</gene>
<evidence type="ECO:0000256" key="7">
    <source>
        <dbReference type="RuleBase" id="RU363032"/>
    </source>
</evidence>
<feature type="transmembrane region" description="Helical" evidence="7">
    <location>
        <begin position="137"/>
        <end position="161"/>
    </location>
</feature>
<feature type="transmembrane region" description="Helical" evidence="7">
    <location>
        <begin position="106"/>
        <end position="125"/>
    </location>
</feature>
<comment type="caution">
    <text evidence="9">The sequence shown here is derived from an EMBL/GenBank/DDBJ whole genome shotgun (WGS) entry which is preliminary data.</text>
</comment>
<dbReference type="InterPro" id="IPR050809">
    <property type="entry name" value="UgpAE/MalFG_permease"/>
</dbReference>
<evidence type="ECO:0000256" key="4">
    <source>
        <dbReference type="ARBA" id="ARBA00022692"/>
    </source>
</evidence>
<organism evidence="9">
    <name type="scientific">Caldilinea aerophila</name>
    <dbReference type="NCBI Taxonomy" id="133453"/>
    <lineage>
        <taxon>Bacteria</taxon>
        <taxon>Bacillati</taxon>
        <taxon>Chloroflexota</taxon>
        <taxon>Caldilineae</taxon>
        <taxon>Caldilineales</taxon>
        <taxon>Caldilineaceae</taxon>
        <taxon>Caldilinea</taxon>
    </lineage>
</organism>
<name>A0A7C1JJ30_9CHLR</name>
<evidence type="ECO:0000256" key="6">
    <source>
        <dbReference type="ARBA" id="ARBA00023136"/>
    </source>
</evidence>
<feature type="transmembrane region" description="Helical" evidence="7">
    <location>
        <begin position="173"/>
        <end position="191"/>
    </location>
</feature>
<feature type="domain" description="ABC transmembrane type-1" evidence="8">
    <location>
        <begin position="69"/>
        <end position="283"/>
    </location>
</feature>
<dbReference type="Pfam" id="PF00528">
    <property type="entry name" value="BPD_transp_1"/>
    <property type="match status" value="1"/>
</dbReference>
<dbReference type="CDD" id="cd06261">
    <property type="entry name" value="TM_PBP2"/>
    <property type="match status" value="1"/>
</dbReference>
<dbReference type="PANTHER" id="PTHR43227">
    <property type="entry name" value="BLL4140 PROTEIN"/>
    <property type="match status" value="1"/>
</dbReference>
<dbReference type="SUPFAM" id="SSF161098">
    <property type="entry name" value="MetI-like"/>
    <property type="match status" value="1"/>
</dbReference>
<protein>
    <submittedName>
        <fullName evidence="9">Sugar ABC transporter permease</fullName>
    </submittedName>
</protein>
<dbReference type="PROSITE" id="PS50928">
    <property type="entry name" value="ABC_TM1"/>
    <property type="match status" value="1"/>
</dbReference>
<dbReference type="GO" id="GO:0055085">
    <property type="term" value="P:transmembrane transport"/>
    <property type="evidence" value="ECO:0007669"/>
    <property type="project" value="InterPro"/>
</dbReference>
<evidence type="ECO:0000313" key="9">
    <source>
        <dbReference type="EMBL" id="HDX30786.1"/>
    </source>
</evidence>
<feature type="transmembrane region" description="Helical" evidence="7">
    <location>
        <begin position="262"/>
        <end position="287"/>
    </location>
</feature>
<dbReference type="InterPro" id="IPR035906">
    <property type="entry name" value="MetI-like_sf"/>
</dbReference>
<feature type="transmembrane region" description="Helical" evidence="7">
    <location>
        <begin position="69"/>
        <end position="94"/>
    </location>
</feature>